<comment type="similarity">
    <text evidence="1">Belongs to the peptidase S33 family.</text>
</comment>
<dbReference type="OMA" id="RDEWLEY"/>
<dbReference type="PANTHER" id="PTHR21661:SF35">
    <property type="entry name" value="EPOXIDE HYDROLASE"/>
    <property type="match status" value="1"/>
</dbReference>
<dbReference type="RefSeq" id="XP_013957167.1">
    <property type="nucleotide sequence ID" value="XM_014101692.1"/>
</dbReference>
<evidence type="ECO:0000256" key="3">
    <source>
        <dbReference type="ARBA" id="ARBA00022801"/>
    </source>
</evidence>
<gene>
    <name evidence="5" type="ORF">TRIVIDRAFT_150190</name>
</gene>
<reference evidence="5 6" key="1">
    <citation type="journal article" date="2011" name="Genome Biol.">
        <title>Comparative genome sequence analysis underscores mycoparasitism as the ancestral life style of Trichoderma.</title>
        <authorList>
            <person name="Kubicek C.P."/>
            <person name="Herrera-Estrella A."/>
            <person name="Seidl-Seiboth V."/>
            <person name="Martinez D.A."/>
            <person name="Druzhinina I.S."/>
            <person name="Thon M."/>
            <person name="Zeilinger S."/>
            <person name="Casas-Flores S."/>
            <person name="Horwitz B.A."/>
            <person name="Mukherjee P.K."/>
            <person name="Mukherjee M."/>
            <person name="Kredics L."/>
            <person name="Alcaraz L.D."/>
            <person name="Aerts A."/>
            <person name="Antal Z."/>
            <person name="Atanasova L."/>
            <person name="Cervantes-Badillo M.G."/>
            <person name="Challacombe J."/>
            <person name="Chertkov O."/>
            <person name="McCluskey K."/>
            <person name="Coulpier F."/>
            <person name="Deshpande N."/>
            <person name="von Doehren H."/>
            <person name="Ebbole D.J."/>
            <person name="Esquivel-Naranjo E.U."/>
            <person name="Fekete E."/>
            <person name="Flipphi M."/>
            <person name="Glaser F."/>
            <person name="Gomez-Rodriguez E.Y."/>
            <person name="Gruber S."/>
            <person name="Han C."/>
            <person name="Henrissat B."/>
            <person name="Hermosa R."/>
            <person name="Hernandez-Onate M."/>
            <person name="Karaffa L."/>
            <person name="Kosti I."/>
            <person name="Le Crom S."/>
            <person name="Lindquist E."/>
            <person name="Lucas S."/>
            <person name="Luebeck M."/>
            <person name="Luebeck P.S."/>
            <person name="Margeot A."/>
            <person name="Metz B."/>
            <person name="Misra M."/>
            <person name="Nevalainen H."/>
            <person name="Omann M."/>
            <person name="Packer N."/>
            <person name="Perrone G."/>
            <person name="Uresti-Rivera E.E."/>
            <person name="Salamov A."/>
            <person name="Schmoll M."/>
            <person name="Seiboth B."/>
            <person name="Shapiro H."/>
            <person name="Sukno S."/>
            <person name="Tamayo-Ramos J.A."/>
            <person name="Tisch D."/>
            <person name="Wiest A."/>
            <person name="Wilkinson H.H."/>
            <person name="Zhang M."/>
            <person name="Coutinho P.M."/>
            <person name="Kenerley C.M."/>
            <person name="Monte E."/>
            <person name="Baker S.E."/>
            <person name="Grigoriev I.V."/>
        </authorList>
    </citation>
    <scope>NUCLEOTIDE SEQUENCE [LARGE SCALE GENOMIC DNA]</scope>
    <source>
        <strain evidence="6">Gv29-8 / FGSC 10586</strain>
    </source>
</reference>
<sequence>MLELIKNTQLPASPEYPGLSPDAGIPLSTLKSLRTEWLTQFSWQKEQAAINKYPQFTAEIEGLTVHFIHQKSNKPDAIPLILFHGWPGSFLEFIPLIGDLTKNGKTSTGKSVSFDVVIPNLPGFGPSSAPPANWSTEDTARIFNTLMTDVLGYKTFAAHGTDWGCSVAYHLYSSYNSTVRATQLVFLPFFPFTPDQLAAEGIELDALEKFEEGGFMEWYTNGQAYFQLESTKVSASEGHRMNEKVF</sequence>
<dbReference type="VEuPathDB" id="FungiDB:TRIVIDRAFT_150190"/>
<dbReference type="Gene3D" id="3.40.50.1820">
    <property type="entry name" value="alpha/beta hydrolase"/>
    <property type="match status" value="1"/>
</dbReference>
<name>G9MSA8_HYPVG</name>
<dbReference type="InterPro" id="IPR000639">
    <property type="entry name" value="Epox_hydrolase-like"/>
</dbReference>
<dbReference type="GO" id="GO:0097176">
    <property type="term" value="P:epoxide metabolic process"/>
    <property type="evidence" value="ECO:0007669"/>
    <property type="project" value="TreeGrafter"/>
</dbReference>
<dbReference type="InParanoid" id="G9MSA8"/>
<comment type="caution">
    <text evidence="5">The sequence shown here is derived from an EMBL/GenBank/DDBJ whole genome shotgun (WGS) entry which is preliminary data.</text>
</comment>
<dbReference type="STRING" id="413071.G9MSA8"/>
<dbReference type="SUPFAM" id="SSF53474">
    <property type="entry name" value="alpha/beta-Hydrolases"/>
    <property type="match status" value="1"/>
</dbReference>
<evidence type="ECO:0000313" key="6">
    <source>
        <dbReference type="Proteomes" id="UP000007115"/>
    </source>
</evidence>
<accession>G9MSA8</accession>
<dbReference type="PRINTS" id="PR00412">
    <property type="entry name" value="EPOXHYDRLASE"/>
</dbReference>
<evidence type="ECO:0000313" key="5">
    <source>
        <dbReference type="EMBL" id="EHK22967.1"/>
    </source>
</evidence>
<dbReference type="GeneID" id="25788076"/>
<dbReference type="EMBL" id="ABDF02000006">
    <property type="protein sequence ID" value="EHK22967.1"/>
    <property type="molecule type" value="Genomic_DNA"/>
</dbReference>
<dbReference type="eggNOG" id="KOG2565">
    <property type="taxonomic scope" value="Eukaryota"/>
</dbReference>
<dbReference type="GO" id="GO:0004301">
    <property type="term" value="F:epoxide hydrolase activity"/>
    <property type="evidence" value="ECO:0007669"/>
    <property type="project" value="TreeGrafter"/>
</dbReference>
<dbReference type="InterPro" id="IPR029058">
    <property type="entry name" value="AB_hydrolase_fold"/>
</dbReference>
<keyword evidence="3" id="KW-0378">Hydrolase</keyword>
<evidence type="ECO:0000256" key="2">
    <source>
        <dbReference type="ARBA" id="ARBA00022797"/>
    </source>
</evidence>
<dbReference type="OrthoDB" id="7130006at2759"/>
<dbReference type="PANTHER" id="PTHR21661">
    <property type="entry name" value="EPOXIDE HYDROLASE 1-RELATED"/>
    <property type="match status" value="1"/>
</dbReference>
<protein>
    <recommendedName>
        <fullName evidence="4">Epoxide hydrolase N-terminal domain-containing protein</fullName>
    </recommendedName>
</protein>
<dbReference type="Pfam" id="PF06441">
    <property type="entry name" value="EHN"/>
    <property type="match status" value="1"/>
</dbReference>
<dbReference type="AlphaFoldDB" id="G9MSA8"/>
<dbReference type="Proteomes" id="UP000007115">
    <property type="component" value="Unassembled WGS sequence"/>
</dbReference>
<feature type="domain" description="Epoxide hydrolase N-terminal" evidence="4">
    <location>
        <begin position="4"/>
        <end position="93"/>
    </location>
</feature>
<dbReference type="InterPro" id="IPR010497">
    <property type="entry name" value="Epoxide_hydro_N"/>
</dbReference>
<keyword evidence="6" id="KW-1185">Reference proteome</keyword>
<keyword evidence="2" id="KW-0058">Aromatic hydrocarbons catabolism</keyword>
<organism evidence="5 6">
    <name type="scientific">Hypocrea virens (strain Gv29-8 / FGSC 10586)</name>
    <name type="common">Gliocladium virens</name>
    <name type="synonym">Trichoderma virens</name>
    <dbReference type="NCBI Taxonomy" id="413071"/>
    <lineage>
        <taxon>Eukaryota</taxon>
        <taxon>Fungi</taxon>
        <taxon>Dikarya</taxon>
        <taxon>Ascomycota</taxon>
        <taxon>Pezizomycotina</taxon>
        <taxon>Sordariomycetes</taxon>
        <taxon>Hypocreomycetidae</taxon>
        <taxon>Hypocreales</taxon>
        <taxon>Hypocreaceae</taxon>
        <taxon>Trichoderma</taxon>
    </lineage>
</organism>
<evidence type="ECO:0000256" key="1">
    <source>
        <dbReference type="ARBA" id="ARBA00010088"/>
    </source>
</evidence>
<proteinExistence type="inferred from homology"/>
<dbReference type="HOGENOM" id="CLU_019414_2_1_1"/>
<evidence type="ECO:0000259" key="4">
    <source>
        <dbReference type="Pfam" id="PF06441"/>
    </source>
</evidence>